<evidence type="ECO:0000259" key="4">
    <source>
        <dbReference type="SMART" id="SM00226"/>
    </source>
</evidence>
<dbReference type="Gene3D" id="3.40.50.2300">
    <property type="match status" value="1"/>
</dbReference>
<dbReference type="SUPFAM" id="SSF52788">
    <property type="entry name" value="Phosphotyrosine protein phosphatases I"/>
    <property type="match status" value="1"/>
</dbReference>
<comment type="similarity">
    <text evidence="1">Belongs to the low molecular weight phosphotyrosine protein phosphatase family.</text>
</comment>
<reference evidence="5 6" key="1">
    <citation type="submission" date="2024-02" db="EMBL/GenBank/DDBJ databases">
        <title>A nitrogen-fixing paenibacillus bacterium.</title>
        <authorList>
            <person name="Zhang W.L."/>
            <person name="Chen S.F."/>
        </authorList>
    </citation>
    <scope>NUCLEOTIDE SEQUENCE [LARGE SCALE GENOMIC DNA]</scope>
    <source>
        <strain evidence="5 6">M1</strain>
    </source>
</reference>
<dbReference type="SMART" id="SM00226">
    <property type="entry name" value="LMWPc"/>
    <property type="match status" value="1"/>
</dbReference>
<name>A0ABU7VWQ1_9BACL</name>
<dbReference type="RefSeq" id="WP_331848412.1">
    <property type="nucleotide sequence ID" value="NZ_JAZHPZ010000013.1"/>
</dbReference>
<dbReference type="EMBL" id="JAZHPZ010000013">
    <property type="protein sequence ID" value="MEF2968200.1"/>
    <property type="molecule type" value="Genomic_DNA"/>
</dbReference>
<keyword evidence="2" id="KW-0378">Hydrolase</keyword>
<gene>
    <name evidence="5" type="ORF">V3851_20420</name>
</gene>
<dbReference type="PRINTS" id="PR00719">
    <property type="entry name" value="LMWPTPASE"/>
</dbReference>
<evidence type="ECO:0000313" key="5">
    <source>
        <dbReference type="EMBL" id="MEF2968200.1"/>
    </source>
</evidence>
<feature type="domain" description="Phosphotyrosine protein phosphatase I" evidence="4">
    <location>
        <begin position="1"/>
        <end position="187"/>
    </location>
</feature>
<keyword evidence="3" id="KW-0904">Protein phosphatase</keyword>
<dbReference type="InterPro" id="IPR017867">
    <property type="entry name" value="Tyr_phospatase_low_mol_wt"/>
</dbReference>
<evidence type="ECO:0000313" key="6">
    <source>
        <dbReference type="Proteomes" id="UP001306950"/>
    </source>
</evidence>
<dbReference type="PANTHER" id="PTHR11717">
    <property type="entry name" value="LOW MOLECULAR WEIGHT PROTEIN TYROSINE PHOSPHATASE"/>
    <property type="match status" value="1"/>
</dbReference>
<protein>
    <submittedName>
        <fullName evidence="5">Low molecular weight protein arginine phosphatase</fullName>
    </submittedName>
</protein>
<dbReference type="Pfam" id="PF01451">
    <property type="entry name" value="LMWPc"/>
    <property type="match status" value="1"/>
</dbReference>
<dbReference type="Proteomes" id="UP001306950">
    <property type="component" value="Unassembled WGS sequence"/>
</dbReference>
<keyword evidence="6" id="KW-1185">Reference proteome</keyword>
<organism evidence="5 6">
    <name type="scientific">Paenibacillus haidiansis</name>
    <dbReference type="NCBI Taxonomy" id="1574488"/>
    <lineage>
        <taxon>Bacteria</taxon>
        <taxon>Bacillati</taxon>
        <taxon>Bacillota</taxon>
        <taxon>Bacilli</taxon>
        <taxon>Bacillales</taxon>
        <taxon>Paenibacillaceae</taxon>
        <taxon>Paenibacillus</taxon>
    </lineage>
</organism>
<dbReference type="PANTHER" id="PTHR11717:SF31">
    <property type="entry name" value="LOW MOLECULAR WEIGHT PROTEIN-TYROSINE-PHOSPHATASE ETP-RELATED"/>
    <property type="match status" value="1"/>
</dbReference>
<evidence type="ECO:0000256" key="1">
    <source>
        <dbReference type="ARBA" id="ARBA00011063"/>
    </source>
</evidence>
<accession>A0ABU7VWQ1</accession>
<comment type="caution">
    <text evidence="5">The sequence shown here is derived from an EMBL/GenBank/DDBJ whole genome shotgun (WGS) entry which is preliminary data.</text>
</comment>
<evidence type="ECO:0000256" key="3">
    <source>
        <dbReference type="ARBA" id="ARBA00022912"/>
    </source>
</evidence>
<dbReference type="CDD" id="cd16344">
    <property type="entry name" value="LMWPAP"/>
    <property type="match status" value="1"/>
</dbReference>
<dbReference type="InterPro" id="IPR050438">
    <property type="entry name" value="LMW_PTPase"/>
</dbReference>
<dbReference type="InterPro" id="IPR036196">
    <property type="entry name" value="Ptyr_pPase_sf"/>
</dbReference>
<proteinExistence type="inferred from homology"/>
<sequence>MRILFVCTGNTCRSPMAEGMMRKLARERGFDIEVKSAGVSAAKGMSISHHAGAVLKEQGIEDRILSTPLHAELVNWADLILALTEGHKRQMIMSFPDAADKTYTLKEYAENDPVVLVEREELQRLAAEIETDRALGREPEAAALRRLTELVRRMPVYDISDPFGGSREDYNRTAAEIRSALEKLLERLMQEHFGGKASE</sequence>
<evidence type="ECO:0000256" key="2">
    <source>
        <dbReference type="ARBA" id="ARBA00022801"/>
    </source>
</evidence>
<dbReference type="InterPro" id="IPR023485">
    <property type="entry name" value="Ptyr_pPase"/>
</dbReference>